<organism evidence="1 2">
    <name type="scientific">Thelephora terrestris</name>
    <dbReference type="NCBI Taxonomy" id="56493"/>
    <lineage>
        <taxon>Eukaryota</taxon>
        <taxon>Fungi</taxon>
        <taxon>Dikarya</taxon>
        <taxon>Basidiomycota</taxon>
        <taxon>Agaricomycotina</taxon>
        <taxon>Agaricomycetes</taxon>
        <taxon>Thelephorales</taxon>
        <taxon>Thelephoraceae</taxon>
        <taxon>Thelephora</taxon>
    </lineage>
</organism>
<accession>A0A9P6HCZ1</accession>
<dbReference type="SUPFAM" id="SSF52058">
    <property type="entry name" value="L domain-like"/>
    <property type="match status" value="1"/>
</dbReference>
<dbReference type="Proteomes" id="UP000736335">
    <property type="component" value="Unassembled WGS sequence"/>
</dbReference>
<reference evidence="1" key="1">
    <citation type="journal article" date="2020" name="Nat. Commun.">
        <title>Large-scale genome sequencing of mycorrhizal fungi provides insights into the early evolution of symbiotic traits.</title>
        <authorList>
            <person name="Miyauchi S."/>
            <person name="Kiss E."/>
            <person name="Kuo A."/>
            <person name="Drula E."/>
            <person name="Kohler A."/>
            <person name="Sanchez-Garcia M."/>
            <person name="Morin E."/>
            <person name="Andreopoulos B."/>
            <person name="Barry K.W."/>
            <person name="Bonito G."/>
            <person name="Buee M."/>
            <person name="Carver A."/>
            <person name="Chen C."/>
            <person name="Cichocki N."/>
            <person name="Clum A."/>
            <person name="Culley D."/>
            <person name="Crous P.W."/>
            <person name="Fauchery L."/>
            <person name="Girlanda M."/>
            <person name="Hayes R.D."/>
            <person name="Keri Z."/>
            <person name="LaButti K."/>
            <person name="Lipzen A."/>
            <person name="Lombard V."/>
            <person name="Magnuson J."/>
            <person name="Maillard F."/>
            <person name="Murat C."/>
            <person name="Nolan M."/>
            <person name="Ohm R.A."/>
            <person name="Pangilinan J."/>
            <person name="Pereira M.F."/>
            <person name="Perotto S."/>
            <person name="Peter M."/>
            <person name="Pfister S."/>
            <person name="Riley R."/>
            <person name="Sitrit Y."/>
            <person name="Stielow J.B."/>
            <person name="Szollosi G."/>
            <person name="Zifcakova L."/>
            <person name="Stursova M."/>
            <person name="Spatafora J.W."/>
            <person name="Tedersoo L."/>
            <person name="Vaario L.M."/>
            <person name="Yamada A."/>
            <person name="Yan M."/>
            <person name="Wang P."/>
            <person name="Xu J."/>
            <person name="Bruns T."/>
            <person name="Baldrian P."/>
            <person name="Vilgalys R."/>
            <person name="Dunand C."/>
            <person name="Henrissat B."/>
            <person name="Grigoriev I.V."/>
            <person name="Hibbett D."/>
            <person name="Nagy L.G."/>
            <person name="Martin F.M."/>
        </authorList>
    </citation>
    <scope>NUCLEOTIDE SEQUENCE</scope>
    <source>
        <strain evidence="1">UH-Tt-Lm1</strain>
    </source>
</reference>
<evidence type="ECO:0000313" key="1">
    <source>
        <dbReference type="EMBL" id="KAF9784587.1"/>
    </source>
</evidence>
<reference evidence="1" key="2">
    <citation type="submission" date="2020-11" db="EMBL/GenBank/DDBJ databases">
        <authorList>
            <consortium name="DOE Joint Genome Institute"/>
            <person name="Kuo A."/>
            <person name="Miyauchi S."/>
            <person name="Kiss E."/>
            <person name="Drula E."/>
            <person name="Kohler A."/>
            <person name="Sanchez-Garcia M."/>
            <person name="Andreopoulos B."/>
            <person name="Barry K.W."/>
            <person name="Bonito G."/>
            <person name="Buee M."/>
            <person name="Carver A."/>
            <person name="Chen C."/>
            <person name="Cichocki N."/>
            <person name="Clum A."/>
            <person name="Culley D."/>
            <person name="Crous P.W."/>
            <person name="Fauchery L."/>
            <person name="Girlanda M."/>
            <person name="Hayes R."/>
            <person name="Keri Z."/>
            <person name="Labutti K."/>
            <person name="Lipzen A."/>
            <person name="Lombard V."/>
            <person name="Magnuson J."/>
            <person name="Maillard F."/>
            <person name="Morin E."/>
            <person name="Murat C."/>
            <person name="Nolan M."/>
            <person name="Ohm R."/>
            <person name="Pangilinan J."/>
            <person name="Pereira M."/>
            <person name="Perotto S."/>
            <person name="Peter M."/>
            <person name="Riley R."/>
            <person name="Sitrit Y."/>
            <person name="Stielow B."/>
            <person name="Szollosi G."/>
            <person name="Zifcakova L."/>
            <person name="Stursova M."/>
            <person name="Spatafora J.W."/>
            <person name="Tedersoo L."/>
            <person name="Vaario L.-M."/>
            <person name="Yamada A."/>
            <person name="Yan M."/>
            <person name="Wang P."/>
            <person name="Xu J."/>
            <person name="Bruns T."/>
            <person name="Baldrian P."/>
            <person name="Vilgalys R."/>
            <person name="Henrissat B."/>
            <person name="Grigoriev I.V."/>
            <person name="Hibbett D."/>
            <person name="Nagy L.G."/>
            <person name="Martin F.M."/>
        </authorList>
    </citation>
    <scope>NUCLEOTIDE SEQUENCE</scope>
    <source>
        <strain evidence="1">UH-Tt-Lm1</strain>
    </source>
</reference>
<proteinExistence type="predicted"/>
<dbReference type="AlphaFoldDB" id="A0A9P6HCZ1"/>
<evidence type="ECO:0000313" key="2">
    <source>
        <dbReference type="Proteomes" id="UP000736335"/>
    </source>
</evidence>
<gene>
    <name evidence="1" type="ORF">BJ322DRAFT_1065148</name>
</gene>
<dbReference type="OrthoDB" id="2823598at2759"/>
<dbReference type="EMBL" id="WIUZ02000008">
    <property type="protein sequence ID" value="KAF9784587.1"/>
    <property type="molecule type" value="Genomic_DNA"/>
</dbReference>
<name>A0A9P6HCZ1_9AGAM</name>
<sequence>MELDDALACAMALEEALTSFRRKVVHCTIIAGRDRGLGFTTPSKLRELEERLSRILLQSRNLCNTFSSKDGVLPDDVLFLVLEQACLDHAEPSIFSGFKARTLSGVCRRWRSLLLSNSIVWSDIHVTIRKPENLSWLDTCLARSASSPAGCTIRIDRPVGTRPGADTITEVISRHPSNIRALKINPRIKEDYDVLALNLQNLERLHINAGTFGRTPIPTTSHLTKLRDVILRRLHTVPHDLFFNIRQLTLHNIISPIDNLVDIFQANQTLERIQFSDTVVAGDSQGRRTSLPNLQRLCISHSSPIVILRTLTSLPTASRVIVHDDSLTLGTQEFSELFNPFLIFGPNDPVLTASISMPLEEASITFHTSMGGTAEIATRALPVAPGHLPELSLLLRAVSQWGPFPHLRSIHLHIEPNATGPINTVLIHLLLSGVPRATRLTFEGHTLCFHIFQALNMTTGRICSELEYLGGTLYPGDHITSLLRSLSEALRERPTIREVVLDVLSREGEIEGIRAETGPLVEEIESHGTEFSFSFTSITEND</sequence>
<dbReference type="InterPro" id="IPR032675">
    <property type="entry name" value="LRR_dom_sf"/>
</dbReference>
<comment type="caution">
    <text evidence="1">The sequence shown here is derived from an EMBL/GenBank/DDBJ whole genome shotgun (WGS) entry which is preliminary data.</text>
</comment>
<keyword evidence="2" id="KW-1185">Reference proteome</keyword>
<evidence type="ECO:0008006" key="3">
    <source>
        <dbReference type="Google" id="ProtNLM"/>
    </source>
</evidence>
<protein>
    <recommendedName>
        <fullName evidence="3">F-box domain-containing protein</fullName>
    </recommendedName>
</protein>
<dbReference type="Gene3D" id="3.80.10.10">
    <property type="entry name" value="Ribonuclease Inhibitor"/>
    <property type="match status" value="1"/>
</dbReference>